<keyword evidence="3 6" id="KW-0812">Transmembrane</keyword>
<keyword evidence="9" id="KW-1185">Reference proteome</keyword>
<evidence type="ECO:0000256" key="6">
    <source>
        <dbReference type="RuleBase" id="RU366058"/>
    </source>
</evidence>
<feature type="transmembrane region" description="Helical" evidence="6">
    <location>
        <begin position="182"/>
        <end position="204"/>
    </location>
</feature>
<feature type="transmembrane region" description="Helical" evidence="6">
    <location>
        <begin position="38"/>
        <end position="66"/>
    </location>
</feature>
<comment type="similarity">
    <text evidence="6">Belongs to the TVP38/TMEM64 family.</text>
</comment>
<evidence type="ECO:0000256" key="3">
    <source>
        <dbReference type="ARBA" id="ARBA00022692"/>
    </source>
</evidence>
<gene>
    <name evidence="8" type="ORF">SAMN04488028_102253</name>
</gene>
<dbReference type="EMBL" id="FRAA01000002">
    <property type="protein sequence ID" value="SHJ94905.1"/>
    <property type="molecule type" value="Genomic_DNA"/>
</dbReference>
<dbReference type="PANTHER" id="PTHR12677:SF59">
    <property type="entry name" value="GOLGI APPARATUS MEMBRANE PROTEIN TVP38-RELATED"/>
    <property type="match status" value="1"/>
</dbReference>
<dbReference type="Proteomes" id="UP000184474">
    <property type="component" value="Unassembled WGS sequence"/>
</dbReference>
<dbReference type="STRING" id="156994.SAMN04488028_102253"/>
<dbReference type="InterPro" id="IPR015414">
    <property type="entry name" value="TMEM64"/>
</dbReference>
<dbReference type="AlphaFoldDB" id="A0A1M6NGN7"/>
<feature type="transmembrane region" description="Helical" evidence="6">
    <location>
        <begin position="6"/>
        <end position="26"/>
    </location>
</feature>
<dbReference type="GO" id="GO:0005886">
    <property type="term" value="C:plasma membrane"/>
    <property type="evidence" value="ECO:0007669"/>
    <property type="project" value="UniProtKB-SubCell"/>
</dbReference>
<dbReference type="InterPro" id="IPR032816">
    <property type="entry name" value="VTT_dom"/>
</dbReference>
<accession>A0A1M6NGN7</accession>
<dbReference type="PANTHER" id="PTHR12677">
    <property type="entry name" value="GOLGI APPARATUS MEMBRANE PROTEIN TVP38-RELATED"/>
    <property type="match status" value="1"/>
</dbReference>
<evidence type="ECO:0000313" key="8">
    <source>
        <dbReference type="EMBL" id="SHJ94905.1"/>
    </source>
</evidence>
<reference evidence="9" key="1">
    <citation type="submission" date="2016-11" db="EMBL/GenBank/DDBJ databases">
        <authorList>
            <person name="Varghese N."/>
            <person name="Submissions S."/>
        </authorList>
    </citation>
    <scope>NUCLEOTIDE SEQUENCE [LARGE SCALE GENOMIC DNA]</scope>
    <source>
        <strain evidence="9">DSM 26134</strain>
    </source>
</reference>
<evidence type="ECO:0000256" key="2">
    <source>
        <dbReference type="ARBA" id="ARBA00022475"/>
    </source>
</evidence>
<sequence length="208" mass="22847">MAVLMAWMAIVPIGTSLVSGYFLLGAEELIANMVTWQWLLFYACTMLTMALAITPTTYIALLSGYFIGMESLIGVVVAYQGASLLGYILARGINRGFVDQIISYYPKSAGYFDNVLDKQVMTTLLARLSPALPFALMNVVLSAAKIRLASFFWGGLIGMLPRTLFFVWVGSQAHQLRDAVHYDHGMIASIVLTIAAIYATFLMIKPKP</sequence>
<evidence type="ECO:0000256" key="5">
    <source>
        <dbReference type="ARBA" id="ARBA00023136"/>
    </source>
</evidence>
<feature type="domain" description="VTT" evidence="7">
    <location>
        <begin position="55"/>
        <end position="172"/>
    </location>
</feature>
<keyword evidence="5 6" id="KW-0472">Membrane</keyword>
<evidence type="ECO:0000313" key="9">
    <source>
        <dbReference type="Proteomes" id="UP000184474"/>
    </source>
</evidence>
<protein>
    <recommendedName>
        <fullName evidence="6">TVP38/TMEM64 family membrane protein</fullName>
    </recommendedName>
</protein>
<keyword evidence="2 6" id="KW-1003">Cell membrane</keyword>
<proteinExistence type="inferred from homology"/>
<evidence type="ECO:0000256" key="4">
    <source>
        <dbReference type="ARBA" id="ARBA00022989"/>
    </source>
</evidence>
<comment type="subcellular location">
    <subcellularLocation>
        <location evidence="1 6">Cell membrane</location>
        <topology evidence="1 6">Multi-pass membrane protein</topology>
    </subcellularLocation>
</comment>
<evidence type="ECO:0000259" key="7">
    <source>
        <dbReference type="Pfam" id="PF09335"/>
    </source>
</evidence>
<feature type="transmembrane region" description="Helical" evidence="6">
    <location>
        <begin position="72"/>
        <end position="90"/>
    </location>
</feature>
<organism evidence="8 9">
    <name type="scientific">Reichenbachiella agariperforans</name>
    <dbReference type="NCBI Taxonomy" id="156994"/>
    <lineage>
        <taxon>Bacteria</taxon>
        <taxon>Pseudomonadati</taxon>
        <taxon>Bacteroidota</taxon>
        <taxon>Cytophagia</taxon>
        <taxon>Cytophagales</taxon>
        <taxon>Reichenbachiellaceae</taxon>
        <taxon>Reichenbachiella</taxon>
    </lineage>
</organism>
<keyword evidence="4 6" id="KW-1133">Transmembrane helix</keyword>
<feature type="transmembrane region" description="Helical" evidence="6">
    <location>
        <begin position="150"/>
        <end position="170"/>
    </location>
</feature>
<name>A0A1M6NGN7_REIAG</name>
<evidence type="ECO:0000256" key="1">
    <source>
        <dbReference type="ARBA" id="ARBA00004651"/>
    </source>
</evidence>
<dbReference type="Pfam" id="PF09335">
    <property type="entry name" value="VTT_dom"/>
    <property type="match status" value="1"/>
</dbReference>